<comment type="similarity">
    <text evidence="2 8 9">Belongs to the dihydrofolate reductase family.</text>
</comment>
<evidence type="ECO:0000313" key="12">
    <source>
        <dbReference type="Proteomes" id="UP000249396"/>
    </source>
</evidence>
<dbReference type="SUPFAM" id="SSF53597">
    <property type="entry name" value="Dihydrofolate reductase-like"/>
    <property type="match status" value="1"/>
</dbReference>
<dbReference type="InterPro" id="IPR012259">
    <property type="entry name" value="DHFR"/>
</dbReference>
<dbReference type="CDD" id="cd00209">
    <property type="entry name" value="DHFR"/>
    <property type="match status" value="1"/>
</dbReference>
<dbReference type="GO" id="GO:0046655">
    <property type="term" value="P:folic acid metabolic process"/>
    <property type="evidence" value="ECO:0007669"/>
    <property type="project" value="TreeGrafter"/>
</dbReference>
<dbReference type="Pfam" id="PF00186">
    <property type="entry name" value="DHFR_1"/>
    <property type="match status" value="1"/>
</dbReference>
<dbReference type="GO" id="GO:0046654">
    <property type="term" value="P:tetrahydrofolate biosynthetic process"/>
    <property type="evidence" value="ECO:0007669"/>
    <property type="project" value="UniProtKB-UniPathway"/>
</dbReference>
<dbReference type="PIRSF" id="PIRSF000194">
    <property type="entry name" value="DHFR"/>
    <property type="match status" value="1"/>
</dbReference>
<reference evidence="11 12" key="1">
    <citation type="journal article" date="2018" name="Aquat. Microb. Ecol.">
        <title>Gammaproteobacterial methanotrophs dominate.</title>
        <authorList>
            <person name="Rissanen A.J."/>
            <person name="Saarenheimo J."/>
            <person name="Tiirola M."/>
            <person name="Peura S."/>
            <person name="Aalto S.L."/>
            <person name="Karvinen A."/>
            <person name="Nykanen H."/>
        </authorList>
    </citation>
    <scope>NUCLEOTIDE SEQUENCE [LARGE SCALE GENOMIC DNA]</scope>
    <source>
        <strain evidence="11">AMbin10</strain>
    </source>
</reference>
<keyword evidence="6 8" id="KW-0560">Oxidoreductase</keyword>
<evidence type="ECO:0000256" key="2">
    <source>
        <dbReference type="ARBA" id="ARBA00009539"/>
    </source>
</evidence>
<comment type="catalytic activity">
    <reaction evidence="8">
        <text>(6S)-5,6,7,8-tetrahydrofolate + NADP(+) = 7,8-dihydrofolate + NADPH + H(+)</text>
        <dbReference type="Rhea" id="RHEA:15009"/>
        <dbReference type="ChEBI" id="CHEBI:15378"/>
        <dbReference type="ChEBI" id="CHEBI:57451"/>
        <dbReference type="ChEBI" id="CHEBI:57453"/>
        <dbReference type="ChEBI" id="CHEBI:57783"/>
        <dbReference type="ChEBI" id="CHEBI:58349"/>
        <dbReference type="EC" id="1.5.1.3"/>
    </reaction>
</comment>
<proteinExistence type="inferred from homology"/>
<comment type="caution">
    <text evidence="11">The sequence shown here is derived from an EMBL/GenBank/DDBJ whole genome shotgun (WGS) entry which is preliminary data.</text>
</comment>
<accession>A0A2W4R7H8</accession>
<dbReference type="GO" id="GO:0005829">
    <property type="term" value="C:cytosol"/>
    <property type="evidence" value="ECO:0007669"/>
    <property type="project" value="TreeGrafter"/>
</dbReference>
<organism evidence="11 12">
    <name type="scientific">Candidatus Methylumidiphilus alinenensis</name>
    <dbReference type="NCBI Taxonomy" id="2202197"/>
    <lineage>
        <taxon>Bacteria</taxon>
        <taxon>Pseudomonadati</taxon>
        <taxon>Pseudomonadota</taxon>
        <taxon>Gammaproteobacteria</taxon>
        <taxon>Methylococcales</taxon>
        <taxon>Candidatus Methylumidiphilus</taxon>
    </lineage>
</organism>
<dbReference type="Proteomes" id="UP000249396">
    <property type="component" value="Unassembled WGS sequence"/>
</dbReference>
<evidence type="ECO:0000256" key="7">
    <source>
        <dbReference type="ARBA" id="ARBA00025067"/>
    </source>
</evidence>
<dbReference type="EMBL" id="QJPH01000324">
    <property type="protein sequence ID" value="PZN78129.1"/>
    <property type="molecule type" value="Genomic_DNA"/>
</dbReference>
<dbReference type="PRINTS" id="PR00070">
    <property type="entry name" value="DHFR"/>
</dbReference>
<dbReference type="PROSITE" id="PS00075">
    <property type="entry name" value="DHFR_1"/>
    <property type="match status" value="1"/>
</dbReference>
<keyword evidence="4 8" id="KW-0554">One-carbon metabolism</keyword>
<dbReference type="Gene3D" id="3.40.430.10">
    <property type="entry name" value="Dihydrofolate Reductase, subunit A"/>
    <property type="match status" value="1"/>
</dbReference>
<dbReference type="InterPro" id="IPR001796">
    <property type="entry name" value="DHFR_dom"/>
</dbReference>
<dbReference type="GO" id="GO:0046452">
    <property type="term" value="P:dihydrofolate metabolic process"/>
    <property type="evidence" value="ECO:0007669"/>
    <property type="project" value="TreeGrafter"/>
</dbReference>
<dbReference type="InterPro" id="IPR024072">
    <property type="entry name" value="DHFR-like_dom_sf"/>
</dbReference>
<dbReference type="PANTHER" id="PTHR48069:SF3">
    <property type="entry name" value="DIHYDROFOLATE REDUCTASE"/>
    <property type="match status" value="1"/>
</dbReference>
<dbReference type="PROSITE" id="PS51330">
    <property type="entry name" value="DHFR_2"/>
    <property type="match status" value="1"/>
</dbReference>
<comment type="pathway">
    <text evidence="1 8">Cofactor biosynthesis; tetrahydrofolate biosynthesis; 5,6,7,8-tetrahydrofolate from 7,8-dihydrofolate: step 1/1.</text>
</comment>
<evidence type="ECO:0000256" key="9">
    <source>
        <dbReference type="RuleBase" id="RU004474"/>
    </source>
</evidence>
<dbReference type="PANTHER" id="PTHR48069">
    <property type="entry name" value="DIHYDROFOLATE REDUCTASE"/>
    <property type="match status" value="1"/>
</dbReference>
<gene>
    <name evidence="11" type="ORF">DM484_13380</name>
</gene>
<dbReference type="NCBIfam" id="NF008037">
    <property type="entry name" value="PRK10769.1"/>
    <property type="match status" value="1"/>
</dbReference>
<evidence type="ECO:0000256" key="3">
    <source>
        <dbReference type="ARBA" id="ARBA00012856"/>
    </source>
</evidence>
<dbReference type="AlphaFoldDB" id="A0A2W4R7H8"/>
<sequence>MKLSLIAALSTNRVIGKYNRLPWHLSADLKRFKAITWGKPILMGRKTYESIGRPLPGRKNIVLSSDPNYRTEGCTTAHSLAEAMEMAGEAEELMIIGGSSLYERFLPEADRLYLTLIEREFEGDAHFPPFSFEDWRVVDSETFTDDPSVDFTYRFLVLEKRF</sequence>
<protein>
    <recommendedName>
        <fullName evidence="3 8">Dihydrofolate reductase</fullName>
        <ecNumber evidence="3 8">1.5.1.3</ecNumber>
    </recommendedName>
</protein>
<evidence type="ECO:0000256" key="1">
    <source>
        <dbReference type="ARBA" id="ARBA00004903"/>
    </source>
</evidence>
<dbReference type="EC" id="1.5.1.3" evidence="3 8"/>
<evidence type="ECO:0000256" key="5">
    <source>
        <dbReference type="ARBA" id="ARBA00022857"/>
    </source>
</evidence>
<feature type="domain" description="DHFR" evidence="10">
    <location>
        <begin position="2"/>
        <end position="160"/>
    </location>
</feature>
<keyword evidence="5 8" id="KW-0521">NADP</keyword>
<evidence type="ECO:0000256" key="4">
    <source>
        <dbReference type="ARBA" id="ARBA00022563"/>
    </source>
</evidence>
<name>A0A2W4R7H8_9GAMM</name>
<evidence type="ECO:0000313" key="11">
    <source>
        <dbReference type="EMBL" id="PZN78129.1"/>
    </source>
</evidence>
<dbReference type="FunFam" id="3.40.430.10:FF:000001">
    <property type="entry name" value="Dihydrofolate reductase"/>
    <property type="match status" value="1"/>
</dbReference>
<dbReference type="InterPro" id="IPR017925">
    <property type="entry name" value="DHFR_CS"/>
</dbReference>
<evidence type="ECO:0000256" key="6">
    <source>
        <dbReference type="ARBA" id="ARBA00023002"/>
    </source>
</evidence>
<dbReference type="GO" id="GO:0006730">
    <property type="term" value="P:one-carbon metabolic process"/>
    <property type="evidence" value="ECO:0007669"/>
    <property type="project" value="UniProtKB-KW"/>
</dbReference>
<evidence type="ECO:0000259" key="10">
    <source>
        <dbReference type="PROSITE" id="PS51330"/>
    </source>
</evidence>
<comment type="function">
    <text evidence="7 8">Key enzyme in folate metabolism. Catalyzes an essential reaction for de novo glycine and purine synthesis, and for DNA precursor synthesis.</text>
</comment>
<dbReference type="UniPathway" id="UPA00077">
    <property type="reaction ID" value="UER00158"/>
</dbReference>
<evidence type="ECO:0000256" key="8">
    <source>
        <dbReference type="PIRNR" id="PIRNR000194"/>
    </source>
</evidence>
<dbReference type="GO" id="GO:0070401">
    <property type="term" value="F:NADP+ binding"/>
    <property type="evidence" value="ECO:0007669"/>
    <property type="project" value="UniProtKB-ARBA"/>
</dbReference>
<dbReference type="GO" id="GO:0004146">
    <property type="term" value="F:dihydrofolate reductase activity"/>
    <property type="evidence" value="ECO:0007669"/>
    <property type="project" value="UniProtKB-EC"/>
</dbReference>